<dbReference type="PROSITE" id="PS50262">
    <property type="entry name" value="G_PROTEIN_RECEP_F1_2"/>
    <property type="match status" value="1"/>
</dbReference>
<sequence>MYLFIGLSISAFAFVGMIINYIMINVMIRNPDMPSRGEDRQILIRTLVLITADMLCWVPTLFFGLTAVGGYPLISLTNAKICLVLFYPINSCANPWLYVFLTRISRDLKKKAVPMLKHMSFIGETHNAVKNYFYSIGPGEQDPLHHDQDSQKFLQVTQNTQMTSLCSSPRSSSSSQCTTKHSDSTHDLLNSAKE</sequence>
<dbReference type="SUPFAM" id="SSF81321">
    <property type="entry name" value="Family A G protein-coupled receptor-like"/>
    <property type="match status" value="1"/>
</dbReference>
<comment type="subcellular location">
    <subcellularLocation>
        <location evidence="1">Membrane</location>
    </subcellularLocation>
</comment>
<proteinExistence type="predicted"/>
<feature type="transmembrane region" description="Helical" evidence="6">
    <location>
        <begin position="83"/>
        <end position="101"/>
    </location>
</feature>
<feature type="transmembrane region" description="Helical" evidence="6">
    <location>
        <begin position="6"/>
        <end position="26"/>
    </location>
</feature>
<name>A0A914DAU4_9BILA</name>
<evidence type="ECO:0000256" key="1">
    <source>
        <dbReference type="ARBA" id="ARBA00004370"/>
    </source>
</evidence>
<keyword evidence="8" id="KW-1185">Reference proteome</keyword>
<feature type="region of interest" description="Disordered" evidence="5">
    <location>
        <begin position="164"/>
        <end position="194"/>
    </location>
</feature>
<feature type="domain" description="G-protein coupled receptors family 1 profile" evidence="7">
    <location>
        <begin position="1"/>
        <end position="98"/>
    </location>
</feature>
<dbReference type="GO" id="GO:0009755">
    <property type="term" value="P:hormone-mediated signaling pathway"/>
    <property type="evidence" value="ECO:0007669"/>
    <property type="project" value="TreeGrafter"/>
</dbReference>
<evidence type="ECO:0000259" key="7">
    <source>
        <dbReference type="PROSITE" id="PS50262"/>
    </source>
</evidence>
<dbReference type="GO" id="GO:0016500">
    <property type="term" value="F:protein-hormone receptor activity"/>
    <property type="evidence" value="ECO:0007669"/>
    <property type="project" value="InterPro"/>
</dbReference>
<dbReference type="GO" id="GO:0008528">
    <property type="term" value="F:G protein-coupled peptide receptor activity"/>
    <property type="evidence" value="ECO:0007669"/>
    <property type="project" value="TreeGrafter"/>
</dbReference>
<evidence type="ECO:0000256" key="4">
    <source>
        <dbReference type="ARBA" id="ARBA00023136"/>
    </source>
</evidence>
<keyword evidence="4 6" id="KW-0472">Membrane</keyword>
<reference evidence="9" key="1">
    <citation type="submission" date="2022-11" db="UniProtKB">
        <authorList>
            <consortium name="WormBaseParasite"/>
        </authorList>
    </citation>
    <scope>IDENTIFICATION</scope>
</reference>
<dbReference type="AlphaFoldDB" id="A0A914DAU4"/>
<dbReference type="PANTHER" id="PTHR24372:SF74">
    <property type="entry name" value="LP13728P"/>
    <property type="match status" value="1"/>
</dbReference>
<dbReference type="Gene3D" id="1.20.1070.10">
    <property type="entry name" value="Rhodopsin 7-helix transmembrane proteins"/>
    <property type="match status" value="1"/>
</dbReference>
<evidence type="ECO:0000256" key="3">
    <source>
        <dbReference type="ARBA" id="ARBA00022989"/>
    </source>
</evidence>
<feature type="compositionally biased region" description="Basic and acidic residues" evidence="5">
    <location>
        <begin position="180"/>
        <end position="194"/>
    </location>
</feature>
<dbReference type="InterPro" id="IPR002131">
    <property type="entry name" value="Gphrmn_rcpt_fam"/>
</dbReference>
<accession>A0A914DAU4</accession>
<dbReference type="PANTHER" id="PTHR24372">
    <property type="entry name" value="GLYCOPROTEIN HORMONE RECEPTOR"/>
    <property type="match status" value="1"/>
</dbReference>
<evidence type="ECO:0000313" key="8">
    <source>
        <dbReference type="Proteomes" id="UP000887540"/>
    </source>
</evidence>
<evidence type="ECO:0000256" key="5">
    <source>
        <dbReference type="SAM" id="MobiDB-lite"/>
    </source>
</evidence>
<protein>
    <submittedName>
        <fullName evidence="9">G-protein coupled receptors family 1 profile domain-containing protein</fullName>
    </submittedName>
</protein>
<feature type="compositionally biased region" description="Low complexity" evidence="5">
    <location>
        <begin position="164"/>
        <end position="179"/>
    </location>
</feature>
<dbReference type="WBParaSite" id="ACRNAN_scaffold20926.g26061.t1">
    <property type="protein sequence ID" value="ACRNAN_scaffold20926.g26061.t1"/>
    <property type="gene ID" value="ACRNAN_scaffold20926.g26061"/>
</dbReference>
<organism evidence="8 9">
    <name type="scientific">Acrobeloides nanus</name>
    <dbReference type="NCBI Taxonomy" id="290746"/>
    <lineage>
        <taxon>Eukaryota</taxon>
        <taxon>Metazoa</taxon>
        <taxon>Ecdysozoa</taxon>
        <taxon>Nematoda</taxon>
        <taxon>Chromadorea</taxon>
        <taxon>Rhabditida</taxon>
        <taxon>Tylenchina</taxon>
        <taxon>Cephalobomorpha</taxon>
        <taxon>Cephaloboidea</taxon>
        <taxon>Cephalobidae</taxon>
        <taxon>Acrobeloides</taxon>
    </lineage>
</organism>
<keyword evidence="2 6" id="KW-0812">Transmembrane</keyword>
<evidence type="ECO:0000313" key="9">
    <source>
        <dbReference type="WBParaSite" id="ACRNAN_scaffold20926.g26061.t1"/>
    </source>
</evidence>
<feature type="transmembrane region" description="Helical" evidence="6">
    <location>
        <begin position="47"/>
        <end position="71"/>
    </location>
</feature>
<keyword evidence="3 6" id="KW-1133">Transmembrane helix</keyword>
<evidence type="ECO:0000256" key="6">
    <source>
        <dbReference type="SAM" id="Phobius"/>
    </source>
</evidence>
<dbReference type="InterPro" id="IPR017452">
    <property type="entry name" value="GPCR_Rhodpsn_7TM"/>
</dbReference>
<dbReference type="GO" id="GO:0005886">
    <property type="term" value="C:plasma membrane"/>
    <property type="evidence" value="ECO:0007669"/>
    <property type="project" value="TreeGrafter"/>
</dbReference>
<dbReference type="Proteomes" id="UP000887540">
    <property type="component" value="Unplaced"/>
</dbReference>
<dbReference type="GO" id="GO:0007189">
    <property type="term" value="P:adenylate cyclase-activating G protein-coupled receptor signaling pathway"/>
    <property type="evidence" value="ECO:0007669"/>
    <property type="project" value="TreeGrafter"/>
</dbReference>
<dbReference type="PRINTS" id="PR00373">
    <property type="entry name" value="GLYCHORMONER"/>
</dbReference>
<evidence type="ECO:0000256" key="2">
    <source>
        <dbReference type="ARBA" id="ARBA00022692"/>
    </source>
</evidence>